<keyword evidence="4 5" id="KW-0472">Membrane</keyword>
<dbReference type="InterPro" id="IPR014743">
    <property type="entry name" value="Cl-channel_core"/>
</dbReference>
<feature type="transmembrane region" description="Helical" evidence="5">
    <location>
        <begin position="293"/>
        <end position="313"/>
    </location>
</feature>
<gene>
    <name evidence="6" type="ORF">IAC13_02340</name>
</gene>
<dbReference type="GO" id="GO:0016020">
    <property type="term" value="C:membrane"/>
    <property type="evidence" value="ECO:0007669"/>
    <property type="project" value="UniProtKB-SubCell"/>
</dbReference>
<dbReference type="GO" id="GO:0015108">
    <property type="term" value="F:chloride transmembrane transporter activity"/>
    <property type="evidence" value="ECO:0007669"/>
    <property type="project" value="InterPro"/>
</dbReference>
<evidence type="ECO:0000256" key="2">
    <source>
        <dbReference type="ARBA" id="ARBA00022692"/>
    </source>
</evidence>
<dbReference type="EMBL" id="JADIML010000072">
    <property type="protein sequence ID" value="MBO8462753.1"/>
    <property type="molecule type" value="Genomic_DNA"/>
</dbReference>
<dbReference type="InterPro" id="IPR001807">
    <property type="entry name" value="ClC"/>
</dbReference>
<organism evidence="6 7">
    <name type="scientific">Candidatus Scybalomonas excrementavium</name>
    <dbReference type="NCBI Taxonomy" id="2840943"/>
    <lineage>
        <taxon>Bacteria</taxon>
        <taxon>Bacillati</taxon>
        <taxon>Bacillota</taxon>
        <taxon>Clostridia</taxon>
        <taxon>Lachnospirales</taxon>
        <taxon>Lachnospiraceae</taxon>
        <taxon>Lachnospiraceae incertae sedis</taxon>
        <taxon>Candidatus Scybalomonas</taxon>
    </lineage>
</organism>
<comment type="subcellular location">
    <subcellularLocation>
        <location evidence="1">Membrane</location>
        <topology evidence="1">Multi-pass membrane protein</topology>
    </subcellularLocation>
</comment>
<dbReference type="PANTHER" id="PTHR43427">
    <property type="entry name" value="CHLORIDE CHANNEL PROTEIN CLC-E"/>
    <property type="match status" value="1"/>
</dbReference>
<sequence length="402" mass="43403">MKIKQVGTKYRELILLLFYGVVIGGSVGVLDAIFGMVLLNITSFREEHVGWLLPFLGAVGIFIVFLYERYGQESKKGMSLVFEVGHGQREQIPLQLIPLVVISTWATHLFGGSAGREGVAVQIGATCSQWIGRTIFRKKGTNIFLVAGIAAGFSGLFGTPIAAILFAMEVLVTGALQYEALLLAISASFMASTTTAFLGLERFHVNLSTDISLTGKTFCILLVLGLVFGFVGFLFSYCLSKAKEKGKQWIVDDSKRIAIGGVLLSVILLLLHQGRYSGLGTNLIQASFDGTTIYWYDWILKLGLTVITLAVGFQGGEVTPLFSIGASLGIIIAPFLGIPTTLGAALGYVAVFGSATNTFLAPVFIGAEVFGYEYIPYFFIVCAMAYGINGNHSIYPLQKQIY</sequence>
<dbReference type="InterPro" id="IPR050368">
    <property type="entry name" value="ClC-type_chloride_channel"/>
</dbReference>
<evidence type="ECO:0000256" key="1">
    <source>
        <dbReference type="ARBA" id="ARBA00004141"/>
    </source>
</evidence>
<reference evidence="6" key="1">
    <citation type="submission" date="2020-10" db="EMBL/GenBank/DDBJ databases">
        <authorList>
            <person name="Gilroy R."/>
        </authorList>
    </citation>
    <scope>NUCLEOTIDE SEQUENCE</scope>
    <source>
        <strain evidence="6">E3-2379</strain>
    </source>
</reference>
<protein>
    <submittedName>
        <fullName evidence="6">Chloride channel protein</fullName>
    </submittedName>
</protein>
<dbReference type="Pfam" id="PF00654">
    <property type="entry name" value="Voltage_CLC"/>
    <property type="match status" value="1"/>
</dbReference>
<evidence type="ECO:0000313" key="6">
    <source>
        <dbReference type="EMBL" id="MBO8462753.1"/>
    </source>
</evidence>
<keyword evidence="3 5" id="KW-1133">Transmembrane helix</keyword>
<dbReference type="PRINTS" id="PR00762">
    <property type="entry name" value="CLCHANNEL"/>
</dbReference>
<proteinExistence type="predicted"/>
<feature type="transmembrane region" description="Helical" evidence="5">
    <location>
        <begin position="143"/>
        <end position="168"/>
    </location>
</feature>
<dbReference type="PANTHER" id="PTHR43427:SF12">
    <property type="entry name" value="CHLORIDE TRANSPORTER"/>
    <property type="match status" value="1"/>
</dbReference>
<reference evidence="6" key="2">
    <citation type="journal article" date="2021" name="PeerJ">
        <title>Extensive microbial diversity within the chicken gut microbiome revealed by metagenomics and culture.</title>
        <authorList>
            <person name="Gilroy R."/>
            <person name="Ravi A."/>
            <person name="Getino M."/>
            <person name="Pursley I."/>
            <person name="Horton D.L."/>
            <person name="Alikhan N.F."/>
            <person name="Baker D."/>
            <person name="Gharbi K."/>
            <person name="Hall N."/>
            <person name="Watson M."/>
            <person name="Adriaenssens E.M."/>
            <person name="Foster-Nyarko E."/>
            <person name="Jarju S."/>
            <person name="Secka A."/>
            <person name="Antonio M."/>
            <person name="Oren A."/>
            <person name="Chaudhuri R.R."/>
            <person name="La Ragione R."/>
            <person name="Hildebrand F."/>
            <person name="Pallen M.J."/>
        </authorList>
    </citation>
    <scope>NUCLEOTIDE SEQUENCE</scope>
    <source>
        <strain evidence="6">E3-2379</strain>
    </source>
</reference>
<feature type="transmembrane region" description="Helical" evidence="5">
    <location>
        <begin position="218"/>
        <end position="237"/>
    </location>
</feature>
<feature type="transmembrane region" description="Helical" evidence="5">
    <location>
        <begin position="12"/>
        <end position="37"/>
    </location>
</feature>
<dbReference type="Proteomes" id="UP000823618">
    <property type="component" value="Unassembled WGS sequence"/>
</dbReference>
<name>A0A9D9N786_9FIRM</name>
<feature type="transmembrane region" description="Helical" evidence="5">
    <location>
        <begin position="180"/>
        <end position="198"/>
    </location>
</feature>
<evidence type="ECO:0000256" key="3">
    <source>
        <dbReference type="ARBA" id="ARBA00022989"/>
    </source>
</evidence>
<evidence type="ECO:0000313" key="7">
    <source>
        <dbReference type="Proteomes" id="UP000823618"/>
    </source>
</evidence>
<comment type="caution">
    <text evidence="6">The sequence shown here is derived from an EMBL/GenBank/DDBJ whole genome shotgun (WGS) entry which is preliminary data.</text>
</comment>
<evidence type="ECO:0000256" key="5">
    <source>
        <dbReference type="SAM" id="Phobius"/>
    </source>
</evidence>
<dbReference type="AlphaFoldDB" id="A0A9D9N786"/>
<accession>A0A9D9N786</accession>
<dbReference type="Gene3D" id="1.10.3080.10">
    <property type="entry name" value="Clc chloride channel"/>
    <property type="match status" value="1"/>
</dbReference>
<feature type="transmembrane region" description="Helical" evidence="5">
    <location>
        <begin position="49"/>
        <end position="67"/>
    </location>
</feature>
<keyword evidence="2 5" id="KW-0812">Transmembrane</keyword>
<dbReference type="SUPFAM" id="SSF81340">
    <property type="entry name" value="Clc chloride channel"/>
    <property type="match status" value="1"/>
</dbReference>
<feature type="transmembrane region" description="Helical" evidence="5">
    <location>
        <begin position="257"/>
        <end position="272"/>
    </location>
</feature>
<evidence type="ECO:0000256" key="4">
    <source>
        <dbReference type="ARBA" id="ARBA00023136"/>
    </source>
</evidence>